<evidence type="ECO:0000313" key="2">
    <source>
        <dbReference type="Proteomes" id="UP000014974"/>
    </source>
</evidence>
<organism evidence="1 2">
    <name type="scientific">Cyclobacterium qasimii M12-11B</name>
    <dbReference type="NCBI Taxonomy" id="641524"/>
    <lineage>
        <taxon>Bacteria</taxon>
        <taxon>Pseudomonadati</taxon>
        <taxon>Bacteroidota</taxon>
        <taxon>Cytophagia</taxon>
        <taxon>Cytophagales</taxon>
        <taxon>Cyclobacteriaceae</taxon>
        <taxon>Cyclobacterium</taxon>
    </lineage>
</organism>
<dbReference type="STRING" id="641524.ADICYQ_5123"/>
<gene>
    <name evidence="1" type="ORF">ADICYQ_5123</name>
</gene>
<evidence type="ECO:0000313" key="1">
    <source>
        <dbReference type="EMBL" id="EPR65863.1"/>
    </source>
</evidence>
<name>S7WNY5_9BACT</name>
<protein>
    <submittedName>
        <fullName evidence="1">Uncharacterized protein</fullName>
    </submittedName>
</protein>
<reference evidence="1 2" key="1">
    <citation type="journal article" date="2013" name="Genome Announc.">
        <title>Draft Genome Sequence of Cyclobacterium qasimii Strain M12-11BT, Isolated from Arctic Marine Sediment.</title>
        <authorList>
            <person name="Shivaji S."/>
            <person name="Ara S."/>
            <person name="Singh A."/>
            <person name="Kumar Pinnaka A."/>
        </authorList>
    </citation>
    <scope>NUCLEOTIDE SEQUENCE [LARGE SCALE GENOMIC DNA]</scope>
    <source>
        <strain evidence="1 2">M12-11B</strain>
    </source>
</reference>
<sequence length="40" mass="4588">MFKRKFYQSNGKFKGLIANQIAAALQGFKTLGGLYRFLNF</sequence>
<dbReference type="AlphaFoldDB" id="S7WNY5"/>
<dbReference type="EMBL" id="ATNM01000173">
    <property type="protein sequence ID" value="EPR65863.1"/>
    <property type="molecule type" value="Genomic_DNA"/>
</dbReference>
<proteinExistence type="predicted"/>
<dbReference type="Proteomes" id="UP000014974">
    <property type="component" value="Unassembled WGS sequence"/>
</dbReference>
<comment type="caution">
    <text evidence="1">The sequence shown here is derived from an EMBL/GenBank/DDBJ whole genome shotgun (WGS) entry which is preliminary data.</text>
</comment>
<accession>S7WNY5</accession>